<evidence type="ECO:0000313" key="3">
    <source>
        <dbReference type="Proteomes" id="UP000078476"/>
    </source>
</evidence>
<accession>A0A177NV19</accession>
<sequence length="296" mass="32956">MNAIFDRETSQPSVSQPVRTLIEQPGDLRSETRMTIQTRQAQKLVVGRKSADHVEPIIGLLDFGRRMKLIWLSAEADDPFADWFLVKIEQSLNESQALIQAKTDWLNTRLSEIQGFDIQVAHSLQPLQVPIYFQNPYGYMGAYLIADYDALARSVFTARHIALIDRAVAEQLLQVTGKAIRRTFNLASQWKFTGVTREDVLAQTPNALRAMGLLGECPESIVSKTQRAKISPAIKQKPNSKPTSVVNKTNSSGIRTDVDSQVEAIRVKADAEPLIPVAEIQARSLLDNDSTENQTG</sequence>
<reference evidence="2 3" key="1">
    <citation type="submission" date="2016-03" db="EMBL/GenBank/DDBJ databases">
        <authorList>
            <person name="Ploux O."/>
        </authorList>
    </citation>
    <scope>NUCLEOTIDE SEQUENCE [LARGE SCALE GENOMIC DNA]</scope>
    <source>
        <strain evidence="2 3">R-45370</strain>
    </source>
</reference>
<dbReference type="OrthoDB" id="8524550at2"/>
<evidence type="ECO:0008006" key="4">
    <source>
        <dbReference type="Google" id="ProtNLM"/>
    </source>
</evidence>
<dbReference type="Pfam" id="PF08900">
    <property type="entry name" value="AcaB"/>
    <property type="match status" value="1"/>
</dbReference>
<feature type="region of interest" description="Disordered" evidence="1">
    <location>
        <begin position="228"/>
        <end position="252"/>
    </location>
</feature>
<dbReference type="STRING" id="980561.A1359_19020"/>
<dbReference type="RefSeq" id="WP_066976257.1">
    <property type="nucleotide sequence ID" value="NZ_LUUI01000005.1"/>
</dbReference>
<comment type="caution">
    <text evidence="2">The sequence shown here is derived from an EMBL/GenBank/DDBJ whole genome shotgun (WGS) entry which is preliminary data.</text>
</comment>
<dbReference type="EMBL" id="LUUI01000005">
    <property type="protein sequence ID" value="OAI21751.1"/>
    <property type="molecule type" value="Genomic_DNA"/>
</dbReference>
<dbReference type="NCBIfam" id="TIGR03761">
    <property type="entry name" value="ICE_PFL4669"/>
    <property type="match status" value="1"/>
</dbReference>
<proteinExistence type="predicted"/>
<dbReference type="AlphaFoldDB" id="A0A177NV19"/>
<organism evidence="2 3">
    <name type="scientific">Methylomonas lenta</name>
    <dbReference type="NCBI Taxonomy" id="980561"/>
    <lineage>
        <taxon>Bacteria</taxon>
        <taxon>Pseudomonadati</taxon>
        <taxon>Pseudomonadota</taxon>
        <taxon>Gammaproteobacteria</taxon>
        <taxon>Methylococcales</taxon>
        <taxon>Methylococcaceae</taxon>
        <taxon>Methylomonas</taxon>
    </lineage>
</organism>
<keyword evidence="3" id="KW-1185">Reference proteome</keyword>
<feature type="compositionally biased region" description="Polar residues" evidence="1">
    <location>
        <begin position="237"/>
        <end position="252"/>
    </location>
</feature>
<protein>
    <recommendedName>
        <fullName evidence="4">Integrating conjugative element protein</fullName>
    </recommendedName>
</protein>
<evidence type="ECO:0000256" key="1">
    <source>
        <dbReference type="SAM" id="MobiDB-lite"/>
    </source>
</evidence>
<dbReference type="Proteomes" id="UP000078476">
    <property type="component" value="Unassembled WGS sequence"/>
</dbReference>
<dbReference type="InterPro" id="IPR014996">
    <property type="entry name" value="AcaB"/>
</dbReference>
<gene>
    <name evidence="2" type="ORF">A1359_19020</name>
</gene>
<evidence type="ECO:0000313" key="2">
    <source>
        <dbReference type="EMBL" id="OAI21751.1"/>
    </source>
</evidence>
<name>A0A177NV19_9GAMM</name>